<dbReference type="SUPFAM" id="SSF54373">
    <property type="entry name" value="FAD-linked reductases, C-terminal domain"/>
    <property type="match status" value="1"/>
</dbReference>
<dbReference type="PRINTS" id="PR00893">
    <property type="entry name" value="RABESCORT"/>
</dbReference>
<dbReference type="InterPro" id="IPR001738">
    <property type="entry name" value="Rab_escort"/>
</dbReference>
<dbReference type="PIRSF" id="PIRSF016550">
    <property type="entry name" value="Rab_ger_ger_transf_A_euk"/>
    <property type="match status" value="1"/>
</dbReference>
<keyword evidence="4" id="KW-0963">Cytoplasm</keyword>
<dbReference type="GO" id="GO:0006886">
    <property type="term" value="P:intracellular protein transport"/>
    <property type="evidence" value="ECO:0007669"/>
    <property type="project" value="InterPro"/>
</dbReference>
<feature type="region of interest" description="Disordered" evidence="5">
    <location>
        <begin position="663"/>
        <end position="762"/>
    </location>
</feature>
<dbReference type="GO" id="GO:0016192">
    <property type="term" value="P:vesicle-mediated transport"/>
    <property type="evidence" value="ECO:0007669"/>
    <property type="project" value="TreeGrafter"/>
</dbReference>
<dbReference type="PRINTS" id="PR00891">
    <property type="entry name" value="RABGDIREP"/>
</dbReference>
<feature type="compositionally biased region" description="Polar residues" evidence="5">
    <location>
        <begin position="178"/>
        <end position="194"/>
    </location>
</feature>
<comment type="caution">
    <text evidence="6">The sequence shown here is derived from an EMBL/GenBank/DDBJ whole genome shotgun (WGS) entry which is preliminary data.</text>
</comment>
<dbReference type="GO" id="GO:0005968">
    <property type="term" value="C:Rab-protein geranylgeranyltransferase complex"/>
    <property type="evidence" value="ECO:0007669"/>
    <property type="project" value="InterPro"/>
</dbReference>
<proteinExistence type="inferred from homology"/>
<feature type="compositionally biased region" description="Basic and acidic residues" evidence="5">
    <location>
        <begin position="136"/>
        <end position="151"/>
    </location>
</feature>
<evidence type="ECO:0000313" key="6">
    <source>
        <dbReference type="EMBL" id="KAK3783707.1"/>
    </source>
</evidence>
<feature type="region of interest" description="Disordered" evidence="5">
    <location>
        <begin position="111"/>
        <end position="270"/>
    </location>
</feature>
<feature type="compositionally biased region" description="Low complexity" evidence="5">
    <location>
        <begin position="125"/>
        <end position="135"/>
    </location>
</feature>
<feature type="compositionally biased region" description="Basic and acidic residues" evidence="5">
    <location>
        <begin position="195"/>
        <end position="214"/>
    </location>
</feature>
<gene>
    <name evidence="6" type="ORF">RRG08_025330</name>
</gene>
<comment type="similarity">
    <text evidence="2">Belongs to the Rab GDI family.</text>
</comment>
<dbReference type="AlphaFoldDB" id="A0AAE1DUY7"/>
<organism evidence="6 7">
    <name type="scientific">Elysia crispata</name>
    <name type="common">lettuce slug</name>
    <dbReference type="NCBI Taxonomy" id="231223"/>
    <lineage>
        <taxon>Eukaryota</taxon>
        <taxon>Metazoa</taxon>
        <taxon>Spiralia</taxon>
        <taxon>Lophotrochozoa</taxon>
        <taxon>Mollusca</taxon>
        <taxon>Gastropoda</taxon>
        <taxon>Heterobranchia</taxon>
        <taxon>Euthyneura</taxon>
        <taxon>Panpulmonata</taxon>
        <taxon>Sacoglossa</taxon>
        <taxon>Placobranchoidea</taxon>
        <taxon>Plakobranchidae</taxon>
        <taxon>Elysia</taxon>
    </lineage>
</organism>
<evidence type="ECO:0000256" key="4">
    <source>
        <dbReference type="ARBA" id="ARBA00022490"/>
    </source>
</evidence>
<evidence type="ECO:0000313" key="7">
    <source>
        <dbReference type="Proteomes" id="UP001283361"/>
    </source>
</evidence>
<keyword evidence="7" id="KW-1185">Reference proteome</keyword>
<feature type="compositionally biased region" description="Basic and acidic residues" evidence="5">
    <location>
        <begin position="738"/>
        <end position="750"/>
    </location>
</feature>
<dbReference type="GO" id="GO:0005096">
    <property type="term" value="F:GTPase activator activity"/>
    <property type="evidence" value="ECO:0007669"/>
    <property type="project" value="UniProtKB-KW"/>
</dbReference>
<dbReference type="Gene3D" id="3.50.50.60">
    <property type="entry name" value="FAD/NAD(P)-binding domain"/>
    <property type="match status" value="2"/>
</dbReference>
<dbReference type="GO" id="GO:0005634">
    <property type="term" value="C:nucleus"/>
    <property type="evidence" value="ECO:0007669"/>
    <property type="project" value="TreeGrafter"/>
</dbReference>
<feature type="compositionally biased region" description="Polar residues" evidence="5">
    <location>
        <begin position="683"/>
        <end position="697"/>
    </location>
</feature>
<feature type="compositionally biased region" description="Polar residues" evidence="5">
    <location>
        <begin position="154"/>
        <end position="171"/>
    </location>
</feature>
<protein>
    <recommendedName>
        <fullName evidence="8">Rab proteins geranylgeranyltransferase component A</fullName>
    </recommendedName>
</protein>
<evidence type="ECO:0000256" key="3">
    <source>
        <dbReference type="ARBA" id="ARBA00022468"/>
    </source>
</evidence>
<dbReference type="Pfam" id="PF00996">
    <property type="entry name" value="GDI"/>
    <property type="match status" value="2"/>
</dbReference>
<dbReference type="Gene3D" id="1.10.405.10">
    <property type="entry name" value="Guanine Nucleotide Dissociation Inhibitor, domain 1"/>
    <property type="match status" value="1"/>
</dbReference>
<dbReference type="GO" id="GO:0007264">
    <property type="term" value="P:small GTPase-mediated signal transduction"/>
    <property type="evidence" value="ECO:0007669"/>
    <property type="project" value="InterPro"/>
</dbReference>
<keyword evidence="3" id="KW-0343">GTPase activation</keyword>
<evidence type="ECO:0000256" key="2">
    <source>
        <dbReference type="ARBA" id="ARBA00005593"/>
    </source>
</evidence>
<reference evidence="6" key="1">
    <citation type="journal article" date="2023" name="G3 (Bethesda)">
        <title>A reference genome for the long-term kleptoplast-retaining sea slug Elysia crispata morphotype clarki.</title>
        <authorList>
            <person name="Eastman K.E."/>
            <person name="Pendleton A.L."/>
            <person name="Shaikh M.A."/>
            <person name="Suttiyut T."/>
            <person name="Ogas R."/>
            <person name="Tomko P."/>
            <person name="Gavelis G."/>
            <person name="Widhalm J.R."/>
            <person name="Wisecaver J.H."/>
        </authorList>
    </citation>
    <scope>NUCLEOTIDE SEQUENCE</scope>
    <source>
        <strain evidence="6">ECLA1</strain>
    </source>
</reference>
<dbReference type="PANTHER" id="PTHR11787:SF4">
    <property type="entry name" value="CHM, RAB ESCORT PROTEIN 1"/>
    <property type="match status" value="1"/>
</dbReference>
<evidence type="ECO:0000256" key="5">
    <source>
        <dbReference type="SAM" id="MobiDB-lite"/>
    </source>
</evidence>
<accession>A0AAE1DUY7</accession>
<dbReference type="InterPro" id="IPR036188">
    <property type="entry name" value="FAD/NAD-bd_sf"/>
</dbReference>
<dbReference type="PANTHER" id="PTHR11787">
    <property type="entry name" value="RAB GDP-DISSOCIATION INHIBITOR"/>
    <property type="match status" value="1"/>
</dbReference>
<dbReference type="EMBL" id="JAWDGP010002360">
    <property type="protein sequence ID" value="KAK3783707.1"/>
    <property type="molecule type" value="Genomic_DNA"/>
</dbReference>
<dbReference type="InterPro" id="IPR018203">
    <property type="entry name" value="GDP_dissociation_inhibitor"/>
</dbReference>
<dbReference type="GO" id="GO:0005092">
    <property type="term" value="F:GDP-dissociation inhibitor activity"/>
    <property type="evidence" value="ECO:0007669"/>
    <property type="project" value="InterPro"/>
</dbReference>
<dbReference type="FunFam" id="1.10.405.10:FF:000003">
    <property type="entry name" value="Rab proteins geranylgeranyltransferase component A"/>
    <property type="match status" value="1"/>
</dbReference>
<evidence type="ECO:0008006" key="8">
    <source>
        <dbReference type="Google" id="ProtNLM"/>
    </source>
</evidence>
<feature type="compositionally biased region" description="Basic and acidic residues" evidence="5">
    <location>
        <begin position="225"/>
        <end position="263"/>
    </location>
</feature>
<dbReference type="GO" id="GO:0005829">
    <property type="term" value="C:cytosol"/>
    <property type="evidence" value="ECO:0007669"/>
    <property type="project" value="TreeGrafter"/>
</dbReference>
<dbReference type="SUPFAM" id="SSF51905">
    <property type="entry name" value="FAD/NAD(P)-binding domain"/>
    <property type="match status" value="1"/>
</dbReference>
<evidence type="ECO:0000256" key="1">
    <source>
        <dbReference type="ARBA" id="ARBA00004496"/>
    </source>
</evidence>
<sequence>MSNEDLPNDFDIIILGTGLTTTISAAAFSRIGLKVLHLDRNDYYGGLFANFNLDAIEAWKQKNIDLSKVDSESHAVGKDKDLCSDGVTCVNLPQETAQAFNLSSSFHVRERTAEEEEAAKKLQTPFKPFFSLPKPSDSDSASKEISEEKEAFQGSDTENDLTPNQPHLQNKSQEDSSQDPTSPEDQGNSRTQVVQKEKSIAEPVKDESEGKESEQPAEEASALVREGDKASNDRDMNHFSSEPKSKNDEEFGEKLSEEKKESSVLEDNIQGSVQEKKKEWTAGDIKDEWRKFCLDLSPRVLFCCGDIIELLIRSDVARYCEFRTVSRVLTLLKNKLEPVPCSRADVFGSKIVSLIEKRLMMKFLQFAADFENHPEEYEGHQNSTFLDFLKFKKLTPNLQHFVQHAIAMVDYSSGTEHGLQRTKKFLQSLGRYGNTAFLFPLYGTGELSQAFARMSAVFGGVYCLMETATHLLADADNKCCGIITSKGQRINCKYLVAESSYLPDTYTKRLSSGKVSRGIYITDSSISRSSDEDLTLLNFICEEDSSRSVTVLEMPPSACVCPRNLFVVYFTRVSNSDDPERDLQEVRERLFASPDGASSAEESRPNILWSMHFTLNDWSMVELTDQAVENVLVLSEGGDAEIDLDKCVPEAKRLFHQVCPDEEFLPTPPNPEDIIHVDDTESPVATGSNSEFESGQENSEEKKGGEIISSEATDQEKNREENQDMQETEGTSAEVMCDAEKPEEGEEKAVKMSKTLGQENES</sequence>
<dbReference type="Gene3D" id="3.30.519.10">
    <property type="entry name" value="Guanine Nucleotide Dissociation Inhibitor, domain 2"/>
    <property type="match status" value="1"/>
</dbReference>
<dbReference type="Proteomes" id="UP001283361">
    <property type="component" value="Unassembled WGS sequence"/>
</dbReference>
<name>A0AAE1DUY7_9GAST</name>
<comment type="subcellular location">
    <subcellularLocation>
        <location evidence="1">Cytoplasm</location>
    </subcellularLocation>
</comment>